<dbReference type="EMBL" id="CAJPVJ010017498">
    <property type="protein sequence ID" value="CAG2176632.1"/>
    <property type="molecule type" value="Genomic_DNA"/>
</dbReference>
<protein>
    <recommendedName>
        <fullName evidence="4">NR LBD domain-containing protein</fullName>
    </recommendedName>
</protein>
<evidence type="ECO:0000256" key="3">
    <source>
        <dbReference type="ARBA" id="ARBA00023170"/>
    </source>
</evidence>
<evidence type="ECO:0000313" key="5">
    <source>
        <dbReference type="EMBL" id="CAD7659470.1"/>
    </source>
</evidence>
<evidence type="ECO:0000256" key="1">
    <source>
        <dbReference type="ARBA" id="ARBA00023015"/>
    </source>
</evidence>
<keyword evidence="6" id="KW-1185">Reference proteome</keyword>
<feature type="domain" description="NR LBD" evidence="4">
    <location>
        <begin position="1"/>
        <end position="233"/>
    </location>
</feature>
<reference evidence="5" key="1">
    <citation type="submission" date="2020-11" db="EMBL/GenBank/DDBJ databases">
        <authorList>
            <person name="Tran Van P."/>
        </authorList>
    </citation>
    <scope>NUCLEOTIDE SEQUENCE</scope>
</reference>
<evidence type="ECO:0000256" key="2">
    <source>
        <dbReference type="ARBA" id="ARBA00023163"/>
    </source>
</evidence>
<dbReference type="SMART" id="SM00430">
    <property type="entry name" value="HOLI"/>
    <property type="match status" value="1"/>
</dbReference>
<organism evidence="5">
    <name type="scientific">Oppiella nova</name>
    <dbReference type="NCBI Taxonomy" id="334625"/>
    <lineage>
        <taxon>Eukaryota</taxon>
        <taxon>Metazoa</taxon>
        <taxon>Ecdysozoa</taxon>
        <taxon>Arthropoda</taxon>
        <taxon>Chelicerata</taxon>
        <taxon>Arachnida</taxon>
        <taxon>Acari</taxon>
        <taxon>Acariformes</taxon>
        <taxon>Sarcoptiformes</taxon>
        <taxon>Oribatida</taxon>
        <taxon>Brachypylina</taxon>
        <taxon>Oppioidea</taxon>
        <taxon>Oppiidae</taxon>
        <taxon>Oppiella</taxon>
    </lineage>
</organism>
<name>A0A7R9QW90_9ACAR</name>
<dbReference type="AlphaFoldDB" id="A0A7R9QW90"/>
<dbReference type="FunFam" id="1.10.565.10:FF:000022">
    <property type="entry name" value="Nuclear receptor subfamily 2 group E member 3"/>
    <property type="match status" value="1"/>
</dbReference>
<dbReference type="Pfam" id="PF00104">
    <property type="entry name" value="Hormone_recep"/>
    <property type="match status" value="1"/>
</dbReference>
<proteinExistence type="predicted"/>
<keyword evidence="2" id="KW-0804">Transcription</keyword>
<feature type="non-terminal residue" evidence="5">
    <location>
        <position position="1"/>
    </location>
</feature>
<dbReference type="InterPro" id="IPR050274">
    <property type="entry name" value="Nuclear_hormone_rcpt_NR2"/>
</dbReference>
<sequence length="233" mass="26201">MSSHFDYNNSSNYYLNVNPMGALSSLSSVSYSGGADQAFNAMLQCHSESIYETSARLLFMAVKWAKNLPSFANLTFRDQVILLEESWAEIFLLSAIQWCLPLEKSPLFSIANIPDGTDHSSDIRVLNDALNRFRNTGVDPAEFACLKALALFKPEARGLKDVNRIEHMQDQAQLMLLQHVKAHNPTNPTRFGKLLLSLLSLRIISSDKIADIYFQRTIGSTPMEKLLCDMFKC</sequence>
<dbReference type="Gene3D" id="1.10.565.10">
    <property type="entry name" value="Retinoid X Receptor"/>
    <property type="match status" value="1"/>
</dbReference>
<evidence type="ECO:0000313" key="6">
    <source>
        <dbReference type="Proteomes" id="UP000728032"/>
    </source>
</evidence>
<dbReference type="EMBL" id="OC932323">
    <property type="protein sequence ID" value="CAD7659470.1"/>
    <property type="molecule type" value="Genomic_DNA"/>
</dbReference>
<dbReference type="PANTHER" id="PTHR24083">
    <property type="entry name" value="NUCLEAR HORMONE RECEPTOR"/>
    <property type="match status" value="1"/>
</dbReference>
<keyword evidence="3" id="KW-0675">Receptor</keyword>
<keyword evidence="1" id="KW-0805">Transcription regulation</keyword>
<accession>A0A7R9QW90</accession>
<dbReference type="InterPro" id="IPR035500">
    <property type="entry name" value="NHR-like_dom_sf"/>
</dbReference>
<dbReference type="Proteomes" id="UP000728032">
    <property type="component" value="Unassembled WGS sequence"/>
</dbReference>
<dbReference type="PRINTS" id="PR01282">
    <property type="entry name" value="COUPTNFACTOR"/>
</dbReference>
<dbReference type="PROSITE" id="PS51843">
    <property type="entry name" value="NR_LBD"/>
    <property type="match status" value="1"/>
</dbReference>
<dbReference type="InterPro" id="IPR000536">
    <property type="entry name" value="Nucl_hrmn_rcpt_lig-bd"/>
</dbReference>
<dbReference type="PRINTS" id="PR00398">
    <property type="entry name" value="STRDHORMONER"/>
</dbReference>
<evidence type="ECO:0000259" key="4">
    <source>
        <dbReference type="PROSITE" id="PS51843"/>
    </source>
</evidence>
<dbReference type="SUPFAM" id="SSF48508">
    <property type="entry name" value="Nuclear receptor ligand-binding domain"/>
    <property type="match status" value="1"/>
</dbReference>
<gene>
    <name evidence="5" type="ORF">ONB1V03_LOCUS16065</name>
</gene>
<dbReference type="OrthoDB" id="5774777at2759"/>
<dbReference type="InterPro" id="IPR001723">
    <property type="entry name" value="Nuclear_hrmn_rcpt"/>
</dbReference>